<keyword evidence="4" id="KW-1185">Reference proteome</keyword>
<feature type="modified residue" description="4-aspartylphosphate" evidence="1">
    <location>
        <position position="56"/>
    </location>
</feature>
<keyword evidence="1" id="KW-0597">Phosphoprotein</keyword>
<evidence type="ECO:0000256" key="1">
    <source>
        <dbReference type="PROSITE-ProRule" id="PRU00169"/>
    </source>
</evidence>
<dbReference type="PANTHER" id="PTHR43228:SF1">
    <property type="entry name" value="TWO-COMPONENT RESPONSE REGULATOR ARR22"/>
    <property type="match status" value="1"/>
</dbReference>
<reference evidence="4" key="1">
    <citation type="journal article" date="2015" name="Genome Announc.">
        <title>High-Quality Draft Genome Sequence of Desulfovibrio carbinoliphilus FW-101-2B, an Organic Acid-Oxidizing Sulfate-Reducing Bacterium Isolated from Uranium(VI)-Contaminated Groundwater.</title>
        <authorList>
            <person name="Ramsay B.D."/>
            <person name="Hwang C."/>
            <person name="Woo H.L."/>
            <person name="Carroll S.L."/>
            <person name="Lucas S."/>
            <person name="Han J."/>
            <person name="Lapidus A.L."/>
            <person name="Cheng J.F."/>
            <person name="Goodwin L.A."/>
            <person name="Pitluck S."/>
            <person name="Peters L."/>
            <person name="Chertkov O."/>
            <person name="Held B."/>
            <person name="Detter J.C."/>
            <person name="Han C.S."/>
            <person name="Tapia R."/>
            <person name="Land M.L."/>
            <person name="Hauser L.J."/>
            <person name="Kyrpides N.C."/>
            <person name="Ivanova N.N."/>
            <person name="Mikhailova N."/>
            <person name="Pagani I."/>
            <person name="Woyke T."/>
            <person name="Arkin A.P."/>
            <person name="Dehal P."/>
            <person name="Chivian D."/>
            <person name="Criddle C.S."/>
            <person name="Wu W."/>
            <person name="Chakraborty R."/>
            <person name="Hazen T.C."/>
            <person name="Fields M.W."/>
        </authorList>
    </citation>
    <scope>NUCLEOTIDE SEQUENCE [LARGE SCALE GENOMIC DNA]</scope>
    <source>
        <strain evidence="4">FW-101-2B</strain>
    </source>
</reference>
<evidence type="ECO:0000313" key="3">
    <source>
        <dbReference type="EMBL" id="EHJ48125.1"/>
    </source>
</evidence>
<evidence type="ECO:0000259" key="2">
    <source>
        <dbReference type="PROSITE" id="PS50110"/>
    </source>
</evidence>
<gene>
    <name evidence="3" type="ORF">DFW101_2119</name>
</gene>
<dbReference type="SUPFAM" id="SSF52172">
    <property type="entry name" value="CheY-like"/>
    <property type="match status" value="1"/>
</dbReference>
<dbReference type="CDD" id="cd00156">
    <property type="entry name" value="REC"/>
    <property type="match status" value="1"/>
</dbReference>
<evidence type="ECO:0000313" key="4">
    <source>
        <dbReference type="Proteomes" id="UP000004662"/>
    </source>
</evidence>
<dbReference type="PANTHER" id="PTHR43228">
    <property type="entry name" value="TWO-COMPONENT RESPONSE REGULATOR"/>
    <property type="match status" value="1"/>
</dbReference>
<dbReference type="PROSITE" id="PS50110">
    <property type="entry name" value="RESPONSE_REGULATORY"/>
    <property type="match status" value="1"/>
</dbReference>
<protein>
    <submittedName>
        <fullName evidence="3">Response regulator receiver protein</fullName>
    </submittedName>
</protein>
<dbReference type="InterPro" id="IPR052048">
    <property type="entry name" value="ST_Response_Regulator"/>
</dbReference>
<sequence length="148" mass="16192">MPRALIVDDSRYQRYLIIQALADLFTTEEAADGRQALDLFQAALEAGRPFDLVVMDILMPELSGHDALAGIRRQEEAAGVPEERRTPAVMLSSLDDPANMLRAQFESGAQAYVTKPFTPKTLLEALASLSLADNPLDREDFDAAEGPC</sequence>
<dbReference type="STRING" id="694327.DFW101_2119"/>
<dbReference type="Proteomes" id="UP000004662">
    <property type="component" value="Chromosome"/>
</dbReference>
<dbReference type="EMBL" id="CM001368">
    <property type="protein sequence ID" value="EHJ48125.1"/>
    <property type="molecule type" value="Genomic_DNA"/>
</dbReference>
<dbReference type="RefSeq" id="WP_009181507.1">
    <property type="nucleotide sequence ID" value="NZ_CM001368.1"/>
</dbReference>
<dbReference type="HOGENOM" id="CLU_000445_69_12_7"/>
<dbReference type="Gene3D" id="3.40.50.2300">
    <property type="match status" value="1"/>
</dbReference>
<dbReference type="GO" id="GO:0000160">
    <property type="term" value="P:phosphorelay signal transduction system"/>
    <property type="evidence" value="ECO:0007669"/>
    <property type="project" value="InterPro"/>
</dbReference>
<proteinExistence type="predicted"/>
<dbReference type="Pfam" id="PF00072">
    <property type="entry name" value="Response_reg"/>
    <property type="match status" value="1"/>
</dbReference>
<organism evidence="3 4">
    <name type="scientific">Solidesulfovibrio carbinoliphilus subsp. oakridgensis</name>
    <dbReference type="NCBI Taxonomy" id="694327"/>
    <lineage>
        <taxon>Bacteria</taxon>
        <taxon>Pseudomonadati</taxon>
        <taxon>Thermodesulfobacteriota</taxon>
        <taxon>Desulfovibrionia</taxon>
        <taxon>Desulfovibrionales</taxon>
        <taxon>Desulfovibrionaceae</taxon>
        <taxon>Solidesulfovibrio</taxon>
    </lineage>
</organism>
<feature type="domain" description="Response regulatory" evidence="2">
    <location>
        <begin position="3"/>
        <end position="130"/>
    </location>
</feature>
<dbReference type="eggNOG" id="COG0745">
    <property type="taxonomic scope" value="Bacteria"/>
</dbReference>
<dbReference type="SMART" id="SM00448">
    <property type="entry name" value="REC"/>
    <property type="match status" value="1"/>
</dbReference>
<dbReference type="InterPro" id="IPR001789">
    <property type="entry name" value="Sig_transdc_resp-reg_receiver"/>
</dbReference>
<dbReference type="AlphaFoldDB" id="G7Q982"/>
<dbReference type="OrthoDB" id="9790466at2"/>
<accession>G7Q982</accession>
<name>G7Q982_9BACT</name>
<dbReference type="InterPro" id="IPR011006">
    <property type="entry name" value="CheY-like_superfamily"/>
</dbReference>